<reference evidence="2 3" key="2">
    <citation type="journal article" date="2020" name="Antonie Van Leeuwenhoek">
        <title>Phylogenomic characterisation of a novel corynebacterial species pathogenic to animals.</title>
        <authorList>
            <person name="Moller J."/>
            <person name="Musella L."/>
            <person name="Melnikov V."/>
            <person name="Geissdorfer W."/>
            <person name="Burkovski A."/>
            <person name="Sangal V."/>
        </authorList>
    </citation>
    <scope>NUCLEOTIDE SEQUENCE [LARGE SCALE GENOMIC DNA]</scope>
    <source>
        <strain evidence="2 3">PO100/5</strain>
    </source>
</reference>
<gene>
    <name evidence="2" type="ORF">CBE74_07660</name>
</gene>
<dbReference type="AlphaFoldDB" id="A0A7Y4LG47"/>
<accession>A0A7Y4LG47</accession>
<keyword evidence="3" id="KW-1185">Reference proteome</keyword>
<dbReference type="Proteomes" id="UP000195652">
    <property type="component" value="Chromosome"/>
</dbReference>
<dbReference type="Pfam" id="PF14355">
    <property type="entry name" value="Abi_C"/>
    <property type="match status" value="1"/>
</dbReference>
<sequence length="274" mass="29744">MSSQKFSRRTLSAFRQLTTQIPIRSIETAFEDEGFTADPLNGYEDSSERRVRTEQYLSAIVFDDPLVYPRLIRAMEVVLEPIAPCHTPGTQPSDWAPFVKYMREDGWIVDETGSISALLPSAAALVESMTTISDISGIEEGITRLQTLTDDPAASIGAAKELMESTAKVLLQELGVNFDSKTLINTVHTKLGLDPSSNADVDSATSLKRILGGAKSVALGLAEFRNAGYGTGHGQPTARRGLGPRHARLAIHAAVLWCDLVLSTFTDPAAPWRK</sequence>
<feature type="domain" description="Abortive infection protein-like C-terminal" evidence="1">
    <location>
        <begin position="182"/>
        <end position="262"/>
    </location>
</feature>
<dbReference type="OrthoDB" id="5139861at2"/>
<dbReference type="EMBL" id="CP021417">
    <property type="protein sequence ID" value="ARU46385.1"/>
    <property type="molecule type" value="Genomic_DNA"/>
</dbReference>
<organism evidence="2 3">
    <name type="scientific">Corynebacterium silvaticum</name>
    <dbReference type="NCBI Taxonomy" id="2320431"/>
    <lineage>
        <taxon>Bacteria</taxon>
        <taxon>Bacillati</taxon>
        <taxon>Actinomycetota</taxon>
        <taxon>Actinomycetes</taxon>
        <taxon>Mycobacteriales</taxon>
        <taxon>Corynebacteriaceae</taxon>
        <taxon>Corynebacterium</taxon>
    </lineage>
</organism>
<dbReference type="InterPro" id="IPR026001">
    <property type="entry name" value="Abi-like_C"/>
</dbReference>
<dbReference type="KEGG" id="csil:CBE74_07660"/>
<reference evidence="2 3" key="3">
    <citation type="journal article" date="2020" name="Int. J. Syst. Evol. Microbiol.">
        <title>Corynebacterium silvaticum sp. nov., a unique group of NTTB corynebacteria in wild boar and roe deer.</title>
        <authorList>
            <person name="Dangel A."/>
            <person name="Berger A."/>
            <person name="Rau J."/>
            <person name="Eisenberg T."/>
            <person name="Kampfer P."/>
            <person name="Margos G."/>
            <person name="Contzen M."/>
            <person name="Busse H.J."/>
            <person name="Konrad R."/>
            <person name="Peters M."/>
            <person name="Sting R."/>
            <person name="Sing A."/>
        </authorList>
    </citation>
    <scope>NUCLEOTIDE SEQUENCE [LARGE SCALE GENOMIC DNA]</scope>
    <source>
        <strain evidence="2 3">PO100/5</strain>
    </source>
</reference>
<evidence type="ECO:0000313" key="3">
    <source>
        <dbReference type="Proteomes" id="UP000195652"/>
    </source>
</evidence>
<evidence type="ECO:0000259" key="1">
    <source>
        <dbReference type="Pfam" id="PF14355"/>
    </source>
</evidence>
<dbReference type="RefSeq" id="WP_087454192.1">
    <property type="nucleotide sequence ID" value="NZ_CP021417.2"/>
</dbReference>
<reference evidence="2 3" key="1">
    <citation type="journal article" date="2014" name="BMC Vet. Res.">
        <title>First report of Corynebacterium pseudotuberculosis from caseous lymphadenitis lesions in Black Alentejano pig (Sus scrofa domesticus).</title>
        <authorList>
            <person name="Oliveira M."/>
            <person name="Barroco C."/>
            <person name="Mottola C."/>
            <person name="Santos R."/>
            <person name="Lemsaddek A."/>
            <person name="Tavares L."/>
            <person name="Semedo-Lemsaddek T."/>
        </authorList>
    </citation>
    <scope>NUCLEOTIDE SEQUENCE [LARGE SCALE GENOMIC DNA]</scope>
    <source>
        <strain evidence="2 3">PO100/5</strain>
    </source>
</reference>
<protein>
    <submittedName>
        <fullName evidence="2">Abortive infection family protein</fullName>
    </submittedName>
</protein>
<name>A0A7Y4LG47_9CORY</name>
<reference evidence="2 3" key="4">
    <citation type="journal article" date="2020" name="PLoS ONE">
        <title>Taxonomic classification of strain PO100/5 shows a broader geographic distribution and genetic markers of the recently described Corynebacterium silvaticum.</title>
        <authorList>
            <person name="Viana M.V.C."/>
            <person name="Profeta R."/>
            <person name="da Silva A.L."/>
            <person name="Hurtado R."/>
            <person name="Cerqueira J.C."/>
            <person name="Ribeiro B.F.S."/>
            <person name="Almeida M.O."/>
            <person name="Morais-Rodrigues F."/>
            <person name="Soares S.C."/>
            <person name="Oliveira M."/>
            <person name="Tavares L."/>
            <person name="Figueiredo H."/>
            <person name="Wattam A.R."/>
            <person name="Barh D."/>
            <person name="Ghosh P."/>
            <person name="Silva A."/>
            <person name="Azevedo V."/>
        </authorList>
    </citation>
    <scope>NUCLEOTIDE SEQUENCE [LARGE SCALE GENOMIC DNA]</scope>
    <source>
        <strain evidence="2 3">PO100/5</strain>
    </source>
</reference>
<proteinExistence type="predicted"/>
<evidence type="ECO:0000313" key="2">
    <source>
        <dbReference type="EMBL" id="ARU46385.1"/>
    </source>
</evidence>
<dbReference type="GeneID" id="75008127"/>